<dbReference type="Pfam" id="PF09414">
    <property type="entry name" value="RNA_ligase"/>
    <property type="match status" value="1"/>
</dbReference>
<dbReference type="SUPFAM" id="SSF56091">
    <property type="entry name" value="DNA ligase/mRNA capping enzyme, catalytic domain"/>
    <property type="match status" value="1"/>
</dbReference>
<keyword evidence="3" id="KW-1185">Reference proteome</keyword>
<gene>
    <name evidence="2" type="ORF">EIW28_14950</name>
</gene>
<name>A0A426UV69_9ACTN</name>
<dbReference type="InterPro" id="IPR021122">
    <property type="entry name" value="RNA_ligase_dom_REL/Rnl2"/>
</dbReference>
<dbReference type="Proteomes" id="UP000277256">
    <property type="component" value="Unassembled WGS sequence"/>
</dbReference>
<dbReference type="EMBL" id="RSEB01000004">
    <property type="protein sequence ID" value="RRR98214.1"/>
    <property type="molecule type" value="Genomic_DNA"/>
</dbReference>
<comment type="caution">
    <text evidence="2">The sequence shown here is derived from an EMBL/GenBank/DDBJ whole genome shotgun (WGS) entry which is preliminary data.</text>
</comment>
<sequence>MSWSMTSSTAADFSEDPEVPIWPRLIRLAERWTIAEKVDGTHAVIVIQPAEPESHAGPGVSVVRCPDGRRVRIRAASRTHWLVPETDARDGIGRDNFGFATWVAAHAGELAALGPGRHHGEWYGAGIGRGYGLTERRFALFDTARWKPNTVPDGVPEELGLVPVLAECEGPKLNATIARCLRGLMQHGSRLVAGAAAKGVIARSAADPRLALKAYIENSGKEAVQRQRGHHAA</sequence>
<organism evidence="2 3">
    <name type="scientific">Glycomyces terrestris</name>
    <dbReference type="NCBI Taxonomy" id="2493553"/>
    <lineage>
        <taxon>Bacteria</taxon>
        <taxon>Bacillati</taxon>
        <taxon>Actinomycetota</taxon>
        <taxon>Actinomycetes</taxon>
        <taxon>Glycomycetales</taxon>
        <taxon>Glycomycetaceae</taxon>
        <taxon>Glycomyces</taxon>
    </lineage>
</organism>
<evidence type="ECO:0000313" key="3">
    <source>
        <dbReference type="Proteomes" id="UP000277256"/>
    </source>
</evidence>
<proteinExistence type="predicted"/>
<feature type="domain" description="RNA ligase" evidence="1">
    <location>
        <begin position="31"/>
        <end position="172"/>
    </location>
</feature>
<dbReference type="AlphaFoldDB" id="A0A426UV69"/>
<evidence type="ECO:0000313" key="2">
    <source>
        <dbReference type="EMBL" id="RRR98214.1"/>
    </source>
</evidence>
<reference evidence="2 3" key="1">
    <citation type="submission" date="2018-12" db="EMBL/GenBank/DDBJ databases">
        <title>Glycomyces sp. YIM 121974 draft genome.</title>
        <authorList>
            <person name="Li Q."/>
        </authorList>
    </citation>
    <scope>NUCLEOTIDE SEQUENCE [LARGE SCALE GENOMIC DNA]</scope>
    <source>
        <strain evidence="2 3">YIM 121974</strain>
    </source>
</reference>
<protein>
    <recommendedName>
        <fullName evidence="1">RNA ligase domain-containing protein</fullName>
    </recommendedName>
</protein>
<accession>A0A426UV69</accession>
<evidence type="ECO:0000259" key="1">
    <source>
        <dbReference type="Pfam" id="PF09414"/>
    </source>
</evidence>